<dbReference type="InterPro" id="IPR036047">
    <property type="entry name" value="F-box-like_dom_sf"/>
</dbReference>
<accession>A0A6J1T264</accession>
<dbReference type="GO" id="GO:0061630">
    <property type="term" value="F:ubiquitin protein ligase activity"/>
    <property type="evidence" value="ECO:0007669"/>
    <property type="project" value="TreeGrafter"/>
</dbReference>
<evidence type="ECO:0000313" key="5">
    <source>
        <dbReference type="RefSeq" id="XP_026287679.1"/>
    </source>
</evidence>
<dbReference type="GO" id="GO:0006516">
    <property type="term" value="P:glycoprotein catabolic process"/>
    <property type="evidence" value="ECO:0007669"/>
    <property type="project" value="TreeGrafter"/>
</dbReference>
<sequence length="285" mass="32768">MGAVYGKEGSPKQDSPEEEPDPNNGLLLNEFYLPPEVLAHILSYLQPILNGRRVCKVWRDIIDTVVWREKVLREVPGATTTLFQHKELKWPDFYHLWLNKPHEKNLIRNGSAEEEFEHWSARPNTFGGSNGSKWKIEKKPIGCDPFPAGIKRCFVTSYDWCSAEQVINLFDCGLSPNFMKYVRPDIHIEEWYAGRFDCGFRYCLKVTLLNRFLEAVDDFVFETTGHTSAWAKVEHVFSNYDQEVSSILFHHKGKDTQFWAGHYGCKVTGAKVFVTLPGLEDKGSC</sequence>
<dbReference type="RefSeq" id="XP_026287680.1">
    <property type="nucleotide sequence ID" value="XM_026431895.2"/>
</dbReference>
<reference evidence="4 5" key="1">
    <citation type="submission" date="2025-04" db="UniProtKB">
        <authorList>
            <consortium name="RefSeq"/>
        </authorList>
    </citation>
    <scope>IDENTIFICATION</scope>
    <source>
        <tissue evidence="4 5">Whole organism</tissue>
    </source>
</reference>
<dbReference type="GO" id="GO:0019005">
    <property type="term" value="C:SCF ubiquitin ligase complex"/>
    <property type="evidence" value="ECO:0007669"/>
    <property type="project" value="TreeGrafter"/>
</dbReference>
<evidence type="ECO:0000313" key="3">
    <source>
        <dbReference type="Proteomes" id="UP000504606"/>
    </source>
</evidence>
<dbReference type="AlphaFoldDB" id="A0A6J1T264"/>
<dbReference type="Gene3D" id="1.20.1280.50">
    <property type="match status" value="1"/>
</dbReference>
<protein>
    <submittedName>
        <fullName evidence="4 5">F-box only protein 44 isoform X1</fullName>
    </submittedName>
</protein>
<dbReference type="FunFam" id="2.60.120.260:FF:000012">
    <property type="entry name" value="F-box only protein 2"/>
    <property type="match status" value="1"/>
</dbReference>
<evidence type="ECO:0000256" key="1">
    <source>
        <dbReference type="SAM" id="MobiDB-lite"/>
    </source>
</evidence>
<proteinExistence type="predicted"/>
<dbReference type="GO" id="GO:0036503">
    <property type="term" value="P:ERAD pathway"/>
    <property type="evidence" value="ECO:0007669"/>
    <property type="project" value="TreeGrafter"/>
</dbReference>
<dbReference type="Proteomes" id="UP000504606">
    <property type="component" value="Unplaced"/>
</dbReference>
<dbReference type="PANTHER" id="PTHR12125">
    <property type="entry name" value="F-BOX ONLY PROTEIN 6-LIKE PROTEIN"/>
    <property type="match status" value="1"/>
</dbReference>
<dbReference type="RefSeq" id="XP_026287678.1">
    <property type="nucleotide sequence ID" value="XM_026431893.2"/>
</dbReference>
<feature type="region of interest" description="Disordered" evidence="1">
    <location>
        <begin position="1"/>
        <end position="25"/>
    </location>
</feature>
<dbReference type="RefSeq" id="XP_026287679.1">
    <property type="nucleotide sequence ID" value="XM_026431894.2"/>
</dbReference>
<organism evidence="3 5">
    <name type="scientific">Frankliniella occidentalis</name>
    <name type="common">Western flower thrips</name>
    <name type="synonym">Euthrips occidentalis</name>
    <dbReference type="NCBI Taxonomy" id="133901"/>
    <lineage>
        <taxon>Eukaryota</taxon>
        <taxon>Metazoa</taxon>
        <taxon>Ecdysozoa</taxon>
        <taxon>Arthropoda</taxon>
        <taxon>Hexapoda</taxon>
        <taxon>Insecta</taxon>
        <taxon>Pterygota</taxon>
        <taxon>Neoptera</taxon>
        <taxon>Paraneoptera</taxon>
        <taxon>Thysanoptera</taxon>
        <taxon>Terebrantia</taxon>
        <taxon>Thripoidea</taxon>
        <taxon>Thripidae</taxon>
        <taxon>Frankliniella</taxon>
    </lineage>
</organism>
<dbReference type="KEGG" id="foc:113212995"/>
<gene>
    <name evidence="4 5 6" type="primary">LOC113212995</name>
</gene>
<dbReference type="SMART" id="SM01198">
    <property type="entry name" value="FBA"/>
    <property type="match status" value="1"/>
</dbReference>
<dbReference type="PROSITE" id="PS51114">
    <property type="entry name" value="FBA"/>
    <property type="match status" value="1"/>
</dbReference>
<dbReference type="Pfam" id="PF12937">
    <property type="entry name" value="F-box-like"/>
    <property type="match status" value="1"/>
</dbReference>
<dbReference type="GeneID" id="113212995"/>
<name>A0A6J1T264_FRAOC</name>
<dbReference type="SUPFAM" id="SSF81383">
    <property type="entry name" value="F-box domain"/>
    <property type="match status" value="1"/>
</dbReference>
<dbReference type="PANTHER" id="PTHR12125:SF5">
    <property type="entry name" value="F-BOX DOMAIN-CONTAINING PROTEIN"/>
    <property type="match status" value="1"/>
</dbReference>
<evidence type="ECO:0000313" key="4">
    <source>
        <dbReference type="RefSeq" id="XP_026287678.1"/>
    </source>
</evidence>
<dbReference type="SMART" id="SM00256">
    <property type="entry name" value="FBOX"/>
    <property type="match status" value="1"/>
</dbReference>
<dbReference type="SUPFAM" id="SSF49785">
    <property type="entry name" value="Galactose-binding domain-like"/>
    <property type="match status" value="1"/>
</dbReference>
<dbReference type="GO" id="GO:0031146">
    <property type="term" value="P:SCF-dependent proteasomal ubiquitin-dependent protein catabolic process"/>
    <property type="evidence" value="ECO:0007669"/>
    <property type="project" value="TreeGrafter"/>
</dbReference>
<dbReference type="InterPro" id="IPR007397">
    <property type="entry name" value="F-box-assoc_dom"/>
</dbReference>
<dbReference type="InterPro" id="IPR001810">
    <property type="entry name" value="F-box_dom"/>
</dbReference>
<dbReference type="GO" id="GO:0005737">
    <property type="term" value="C:cytoplasm"/>
    <property type="evidence" value="ECO:0007669"/>
    <property type="project" value="TreeGrafter"/>
</dbReference>
<dbReference type="InterPro" id="IPR039752">
    <property type="entry name" value="F-box_only"/>
</dbReference>
<evidence type="ECO:0000259" key="2">
    <source>
        <dbReference type="PROSITE" id="PS51114"/>
    </source>
</evidence>
<dbReference type="Pfam" id="PF04300">
    <property type="entry name" value="FBA"/>
    <property type="match status" value="1"/>
</dbReference>
<dbReference type="Gene3D" id="2.60.120.260">
    <property type="entry name" value="Galactose-binding domain-like"/>
    <property type="match status" value="1"/>
</dbReference>
<feature type="domain" description="FBA" evidence="2">
    <location>
        <begin position="96"/>
        <end position="276"/>
    </location>
</feature>
<dbReference type="OrthoDB" id="1107553at2759"/>
<keyword evidence="3" id="KW-1185">Reference proteome</keyword>
<evidence type="ECO:0000313" key="6">
    <source>
        <dbReference type="RefSeq" id="XP_026287680.1"/>
    </source>
</evidence>
<dbReference type="InterPro" id="IPR008979">
    <property type="entry name" value="Galactose-bd-like_sf"/>
</dbReference>